<keyword evidence="3" id="KW-1133">Transmembrane helix</keyword>
<keyword evidence="3" id="KW-0812">Transmembrane</keyword>
<dbReference type="InterPro" id="IPR051122">
    <property type="entry name" value="SDR_DHRS6-like"/>
</dbReference>
<keyword evidence="5" id="KW-1185">Reference proteome</keyword>
<dbReference type="Gene3D" id="3.40.50.720">
    <property type="entry name" value="NAD(P)-binding Rossmann-like Domain"/>
    <property type="match status" value="1"/>
</dbReference>
<dbReference type="Proteomes" id="UP000487268">
    <property type="component" value="Unassembled WGS sequence"/>
</dbReference>
<comment type="caution">
    <text evidence="4">The sequence shown here is derived from an EMBL/GenBank/DDBJ whole genome shotgun (WGS) entry which is preliminary data.</text>
</comment>
<protein>
    <submittedName>
        <fullName evidence="4">Dihydroanticapsin 7-dehydrogenase</fullName>
        <ecNumber evidence="4">1.1.1.385</ecNumber>
    </submittedName>
</protein>
<dbReference type="EC" id="1.1.1.385" evidence="4"/>
<dbReference type="RefSeq" id="WP_153533772.1">
    <property type="nucleotide sequence ID" value="NZ_WEGH01000002.1"/>
</dbReference>
<evidence type="ECO:0000313" key="4">
    <source>
        <dbReference type="EMBL" id="MQY05627.1"/>
    </source>
</evidence>
<name>A0A7K0BWT2_9ACTN</name>
<proteinExistence type="inferred from homology"/>
<dbReference type="EMBL" id="WEGH01000002">
    <property type="protein sequence ID" value="MQY05627.1"/>
    <property type="molecule type" value="Genomic_DNA"/>
</dbReference>
<dbReference type="InterPro" id="IPR036291">
    <property type="entry name" value="NAD(P)-bd_dom_sf"/>
</dbReference>
<dbReference type="PANTHER" id="PTHR43477">
    <property type="entry name" value="DIHYDROANTICAPSIN 7-DEHYDROGENASE"/>
    <property type="match status" value="1"/>
</dbReference>
<evidence type="ECO:0000256" key="1">
    <source>
        <dbReference type="ARBA" id="ARBA00006484"/>
    </source>
</evidence>
<evidence type="ECO:0000313" key="5">
    <source>
        <dbReference type="Proteomes" id="UP000487268"/>
    </source>
</evidence>
<organism evidence="4 5">
    <name type="scientific">Actinomadura macrotermitis</name>
    <dbReference type="NCBI Taxonomy" id="2585200"/>
    <lineage>
        <taxon>Bacteria</taxon>
        <taxon>Bacillati</taxon>
        <taxon>Actinomycetota</taxon>
        <taxon>Actinomycetes</taxon>
        <taxon>Streptosporangiales</taxon>
        <taxon>Thermomonosporaceae</taxon>
        <taxon>Actinomadura</taxon>
    </lineage>
</organism>
<evidence type="ECO:0000256" key="2">
    <source>
        <dbReference type="ARBA" id="ARBA00023002"/>
    </source>
</evidence>
<dbReference type="PRINTS" id="PR00081">
    <property type="entry name" value="GDHRDH"/>
</dbReference>
<accession>A0A7K0BWT2</accession>
<gene>
    <name evidence="4" type="primary">bacC_2</name>
    <name evidence="4" type="ORF">ACRB68_37040</name>
</gene>
<sequence>MTSAALPIRSPLPTGLAGASVVIVGGTSGIGLAAGALLRGIGARVVLVGRDQARLDAAVARTGADGVRADGSDEGALAAVFDHAGSVDHVLVTAGGLSGAGAVTDVSADDVRAVFDSRVWGAFAAARAAAGRLPAGGSITFSSGTYAIRPIPGMTGPLAAIGAVETFTRALAVEFAPRRLRVNAVRYGIVDTPLMRGASGLATDEAMAAAGAQTLLGRFGTAEEAAASALFLMANAYVNGQVITVDGGQSLV</sequence>
<dbReference type="GO" id="GO:0016491">
    <property type="term" value="F:oxidoreductase activity"/>
    <property type="evidence" value="ECO:0007669"/>
    <property type="project" value="UniProtKB-KW"/>
</dbReference>
<dbReference type="CDD" id="cd05233">
    <property type="entry name" value="SDR_c"/>
    <property type="match status" value="1"/>
</dbReference>
<dbReference type="Pfam" id="PF13561">
    <property type="entry name" value="adh_short_C2"/>
    <property type="match status" value="1"/>
</dbReference>
<dbReference type="AlphaFoldDB" id="A0A7K0BWT2"/>
<comment type="similarity">
    <text evidence="1">Belongs to the short-chain dehydrogenases/reductases (SDR) family.</text>
</comment>
<dbReference type="InterPro" id="IPR002347">
    <property type="entry name" value="SDR_fam"/>
</dbReference>
<dbReference type="PANTHER" id="PTHR43477:SF1">
    <property type="entry name" value="DIHYDROANTICAPSIN 7-DEHYDROGENASE"/>
    <property type="match status" value="1"/>
</dbReference>
<dbReference type="SUPFAM" id="SSF51735">
    <property type="entry name" value="NAD(P)-binding Rossmann-fold domains"/>
    <property type="match status" value="1"/>
</dbReference>
<keyword evidence="3" id="KW-0472">Membrane</keyword>
<feature type="transmembrane region" description="Helical" evidence="3">
    <location>
        <begin position="16"/>
        <end position="38"/>
    </location>
</feature>
<dbReference type="OrthoDB" id="9806974at2"/>
<evidence type="ECO:0000256" key="3">
    <source>
        <dbReference type="SAM" id="Phobius"/>
    </source>
</evidence>
<reference evidence="4 5" key="1">
    <citation type="submission" date="2019-10" db="EMBL/GenBank/DDBJ databases">
        <title>Actinomadura rubteroloni sp. nov. and Actinomadura macrotermitis sp. nov., isolated from the gut of fungus growing-termite Macrotermes natalensis.</title>
        <authorList>
            <person name="Benndorf R."/>
            <person name="Martin K."/>
            <person name="Kuefner M."/>
            <person name="De Beer W."/>
            <person name="Kaster A.-K."/>
            <person name="Vollmers J."/>
            <person name="Poulsen M."/>
            <person name="Beemelmanns C."/>
        </authorList>
    </citation>
    <scope>NUCLEOTIDE SEQUENCE [LARGE SCALE GENOMIC DNA]</scope>
    <source>
        <strain evidence="4 5">RB68</strain>
    </source>
</reference>
<keyword evidence="2 4" id="KW-0560">Oxidoreductase</keyword>